<gene>
    <name evidence="1" type="ORF">KIM322_08730</name>
</gene>
<evidence type="ECO:0000313" key="2">
    <source>
        <dbReference type="Proteomes" id="UP001321741"/>
    </source>
</evidence>
<sequence length="58" mass="6760">MDKKAKRIVSKTFRNNGWIDDENRRIDASDFAYAKEKSFLKVEGNLVMGNKIRLSLIK</sequence>
<reference evidence="1 2" key="1">
    <citation type="journal article" date="2023" name="Microbiol. Spectr.">
        <title>Symbiosis of Carpenter Bees with Uncharacterized Lactic Acid Bacteria Showing NAD Auxotrophy.</title>
        <authorList>
            <person name="Kawasaki S."/>
            <person name="Ozawa K."/>
            <person name="Mori T."/>
            <person name="Yamamoto A."/>
            <person name="Ito M."/>
            <person name="Ohkuma M."/>
            <person name="Sakamoto M."/>
            <person name="Matsutani M."/>
        </authorList>
    </citation>
    <scope>NUCLEOTIDE SEQUENCE [LARGE SCALE GENOMIC DNA]</scope>
    <source>
        <strain evidence="1 2">Kim32-2</strain>
    </source>
</reference>
<protein>
    <submittedName>
        <fullName evidence="1">Uncharacterized protein</fullName>
    </submittedName>
</protein>
<name>A0ABM8BH56_9LACO</name>
<dbReference type="Proteomes" id="UP001321741">
    <property type="component" value="Chromosome"/>
</dbReference>
<accession>A0ABM8BH56</accession>
<dbReference type="EMBL" id="AP026803">
    <property type="protein sequence ID" value="BDR60612.1"/>
    <property type="molecule type" value="Genomic_DNA"/>
</dbReference>
<evidence type="ECO:0000313" key="1">
    <source>
        <dbReference type="EMBL" id="BDR60612.1"/>
    </source>
</evidence>
<organism evidence="1 2">
    <name type="scientific">Lactobacillus xylocopicola</name>
    <dbReference type="NCBI Taxonomy" id="2976676"/>
    <lineage>
        <taxon>Bacteria</taxon>
        <taxon>Bacillati</taxon>
        <taxon>Bacillota</taxon>
        <taxon>Bacilli</taxon>
        <taxon>Lactobacillales</taxon>
        <taxon>Lactobacillaceae</taxon>
        <taxon>Lactobacillus</taxon>
    </lineage>
</organism>
<dbReference type="RefSeq" id="WP_317636869.1">
    <property type="nucleotide sequence ID" value="NZ_AP026803.1"/>
</dbReference>
<keyword evidence="2" id="KW-1185">Reference proteome</keyword>
<proteinExistence type="predicted"/>